<evidence type="ECO:0000313" key="4">
    <source>
        <dbReference type="Proteomes" id="UP000305067"/>
    </source>
</evidence>
<dbReference type="GO" id="GO:0034058">
    <property type="term" value="P:endosomal vesicle fusion"/>
    <property type="evidence" value="ECO:0007669"/>
    <property type="project" value="TreeGrafter"/>
</dbReference>
<evidence type="ECO:0000313" key="3">
    <source>
        <dbReference type="EMBL" id="TFL04646.1"/>
    </source>
</evidence>
<accession>A0A5C3QRN6</accession>
<sequence length="693" mass="77118">MDVASFPRSGVILFGPNSLHALVSSNIINQVEALLASHKIPEAKALADQYKTKLGKKQYTEGEEAQELQYVYQRIGMQCFAETRFEEAGECFLNGDLDPRVVLSFYPDLIGSLLSSEDSVTLYSGIEECLPSETSVEDIIAMNLVRNYSPYMSPNTRSAPPTTELRTIYLANAQTMLEKLLQGQRHKRHPQHPGKAQTKDKGKVLQVDIITDTVLAKIYALSEKTQALYELLQDRHDVDLAEVEPVLKSAGRNRALCMIYKQGGHNEKLLEAWSLIAQGEWSEEDVTDPVGDMLELLSREKDRVLVQKWGLWITERDPERGLKLLISRDTGKRKDNRGSEASLLQELQELNPAAGLKYLEHLVLQKRSVLPEFHTQLALACIDQVLEYLQDTAVSKLWRAKASSYASSTSEATFVSYFLSTTPNSESKHARLKTIMLLQGSKFYDVQLIRERLSPHSGILRTELAIVEGKLENHKSSLSILVHDIHDTVAAKAYCALGGAILPSRLTQAIGEQCGLQSWTSVFGLQPATLKNAATTTTDDALKYTLTKILLEVFMNEEKPSFEKAAQLLNAQAAHMDVIEALTMIPDDWPLTLPVPFLASSLRRVLHERHEGQIVKAIAAAQNLKVSEDSWAVIREQGYVVEETDSDDEDKKGDMEYVNEKTMEAPTSTSAVDIELSEKASTLGGTYGVESVP</sequence>
<dbReference type="InterPro" id="IPR019452">
    <property type="entry name" value="VPS39/TGF_beta_rcpt-assoc_1"/>
</dbReference>
<feature type="region of interest" description="Disordered" evidence="1">
    <location>
        <begin position="643"/>
        <end position="671"/>
    </location>
</feature>
<dbReference type="STRING" id="1884261.A0A5C3QRN6"/>
<evidence type="ECO:0000259" key="2">
    <source>
        <dbReference type="Pfam" id="PF10366"/>
    </source>
</evidence>
<dbReference type="PANTHER" id="PTHR12894">
    <property type="entry name" value="CNH DOMAIN CONTAINING"/>
    <property type="match status" value="1"/>
</dbReference>
<reference evidence="3 4" key="1">
    <citation type="journal article" date="2019" name="Nat. Ecol. Evol.">
        <title>Megaphylogeny resolves global patterns of mushroom evolution.</title>
        <authorList>
            <person name="Varga T."/>
            <person name="Krizsan K."/>
            <person name="Foldi C."/>
            <person name="Dima B."/>
            <person name="Sanchez-Garcia M."/>
            <person name="Sanchez-Ramirez S."/>
            <person name="Szollosi G.J."/>
            <person name="Szarkandi J.G."/>
            <person name="Papp V."/>
            <person name="Albert L."/>
            <person name="Andreopoulos W."/>
            <person name="Angelini C."/>
            <person name="Antonin V."/>
            <person name="Barry K.W."/>
            <person name="Bougher N.L."/>
            <person name="Buchanan P."/>
            <person name="Buyck B."/>
            <person name="Bense V."/>
            <person name="Catcheside P."/>
            <person name="Chovatia M."/>
            <person name="Cooper J."/>
            <person name="Damon W."/>
            <person name="Desjardin D."/>
            <person name="Finy P."/>
            <person name="Geml J."/>
            <person name="Haridas S."/>
            <person name="Hughes K."/>
            <person name="Justo A."/>
            <person name="Karasinski D."/>
            <person name="Kautmanova I."/>
            <person name="Kiss B."/>
            <person name="Kocsube S."/>
            <person name="Kotiranta H."/>
            <person name="LaButti K.M."/>
            <person name="Lechner B.E."/>
            <person name="Liimatainen K."/>
            <person name="Lipzen A."/>
            <person name="Lukacs Z."/>
            <person name="Mihaltcheva S."/>
            <person name="Morgado L.N."/>
            <person name="Niskanen T."/>
            <person name="Noordeloos M.E."/>
            <person name="Ohm R.A."/>
            <person name="Ortiz-Santana B."/>
            <person name="Ovrebo C."/>
            <person name="Racz N."/>
            <person name="Riley R."/>
            <person name="Savchenko A."/>
            <person name="Shiryaev A."/>
            <person name="Soop K."/>
            <person name="Spirin V."/>
            <person name="Szebenyi C."/>
            <person name="Tomsovsky M."/>
            <person name="Tulloss R.E."/>
            <person name="Uehling J."/>
            <person name="Grigoriev I.V."/>
            <person name="Vagvolgyi C."/>
            <person name="Papp T."/>
            <person name="Martin F.M."/>
            <person name="Miettinen O."/>
            <person name="Hibbett D.S."/>
            <person name="Nagy L.G."/>
        </authorList>
    </citation>
    <scope>NUCLEOTIDE SEQUENCE [LARGE SCALE GENOMIC DNA]</scope>
    <source>
        <strain evidence="3 4">CBS 309.79</strain>
    </source>
</reference>
<dbReference type="OrthoDB" id="10258882at2759"/>
<feature type="compositionally biased region" description="Basic and acidic residues" evidence="1">
    <location>
        <begin position="649"/>
        <end position="663"/>
    </location>
</feature>
<proteinExistence type="predicted"/>
<gene>
    <name evidence="3" type="ORF">BDV98DRAFT_562601</name>
</gene>
<dbReference type="AlphaFoldDB" id="A0A5C3QRN6"/>
<dbReference type="GO" id="GO:0016020">
    <property type="term" value="C:membrane"/>
    <property type="evidence" value="ECO:0007669"/>
    <property type="project" value="TreeGrafter"/>
</dbReference>
<dbReference type="PANTHER" id="PTHR12894:SF27">
    <property type="entry name" value="TRANSFORMING GROWTH FACTOR-BETA RECEPTOR-ASSOCIATED PROTEIN 1"/>
    <property type="match status" value="1"/>
</dbReference>
<dbReference type="GO" id="GO:0005737">
    <property type="term" value="C:cytoplasm"/>
    <property type="evidence" value="ECO:0007669"/>
    <property type="project" value="TreeGrafter"/>
</dbReference>
<protein>
    <recommendedName>
        <fullName evidence="2">Vacuolar sorting protein 39/Transforming growth factor beta receptor-associated domain-containing protein</fullName>
    </recommendedName>
</protein>
<dbReference type="Proteomes" id="UP000305067">
    <property type="component" value="Unassembled WGS sequence"/>
</dbReference>
<feature type="domain" description="Vacuolar sorting protein 39/Transforming growth factor beta receptor-associated" evidence="2">
    <location>
        <begin position="212"/>
        <end position="281"/>
    </location>
</feature>
<dbReference type="GO" id="GO:0006914">
    <property type="term" value="P:autophagy"/>
    <property type="evidence" value="ECO:0007669"/>
    <property type="project" value="TreeGrafter"/>
</dbReference>
<organism evidence="3 4">
    <name type="scientific">Pterulicium gracile</name>
    <dbReference type="NCBI Taxonomy" id="1884261"/>
    <lineage>
        <taxon>Eukaryota</taxon>
        <taxon>Fungi</taxon>
        <taxon>Dikarya</taxon>
        <taxon>Basidiomycota</taxon>
        <taxon>Agaricomycotina</taxon>
        <taxon>Agaricomycetes</taxon>
        <taxon>Agaricomycetidae</taxon>
        <taxon>Agaricales</taxon>
        <taxon>Pleurotineae</taxon>
        <taxon>Pterulaceae</taxon>
        <taxon>Pterulicium</taxon>
    </lineage>
</organism>
<dbReference type="Pfam" id="PF10366">
    <property type="entry name" value="Vps39_1"/>
    <property type="match status" value="1"/>
</dbReference>
<evidence type="ECO:0000256" key="1">
    <source>
        <dbReference type="SAM" id="MobiDB-lite"/>
    </source>
</evidence>
<dbReference type="EMBL" id="ML178818">
    <property type="protein sequence ID" value="TFL04646.1"/>
    <property type="molecule type" value="Genomic_DNA"/>
</dbReference>
<keyword evidence="4" id="KW-1185">Reference proteome</keyword>
<dbReference type="InterPro" id="IPR032914">
    <property type="entry name" value="Vam6/VPS39/TRAP1"/>
</dbReference>
<name>A0A5C3QRN6_9AGAR</name>